<dbReference type="PROSITE" id="PS50879">
    <property type="entry name" value="RNASE_H_1"/>
    <property type="match status" value="1"/>
</dbReference>
<protein>
    <submittedName>
        <fullName evidence="2">Ribonuclease H</fullName>
    </submittedName>
</protein>
<dbReference type="RefSeq" id="WP_011372751.1">
    <property type="nucleotide sequence ID" value="NC_007575.1"/>
</dbReference>
<reference evidence="2 3" key="1">
    <citation type="journal article" date="2008" name="Appl. Environ. Microbiol.">
        <title>Genome of the epsilonproteobacterial chemolithoautotroph Sulfurimonas denitrificans.</title>
        <authorList>
            <person name="Sievert S.M."/>
            <person name="Scott K.M."/>
            <person name="Klotz M.G."/>
            <person name="Chain P.S.G."/>
            <person name="Hauser L.J."/>
            <person name="Hemp J."/>
            <person name="Huegler M."/>
            <person name="Land M."/>
            <person name="Lapidus A."/>
            <person name="Larimer F.W."/>
            <person name="Lucas S."/>
            <person name="Malfatti S.A."/>
            <person name="Meyer F."/>
            <person name="Paulsen I.T."/>
            <person name="Ren Q."/>
            <person name="Simon J."/>
            <person name="Bailey K."/>
            <person name="Diaz E."/>
            <person name="Fitzpatrick K.A."/>
            <person name="Glover B."/>
            <person name="Gwatney N."/>
            <person name="Korajkic A."/>
            <person name="Long A."/>
            <person name="Mobberley J.M."/>
            <person name="Pantry S.N."/>
            <person name="Pazder G."/>
            <person name="Peterson S."/>
            <person name="Quintanilla J.D."/>
            <person name="Sprinkle R."/>
            <person name="Stephens J."/>
            <person name="Thomas P."/>
            <person name="Vaughn R."/>
            <person name="Weber M.J."/>
            <person name="Wooten L.L."/>
        </authorList>
    </citation>
    <scope>NUCLEOTIDE SEQUENCE [LARGE SCALE GENOMIC DNA]</scope>
    <source>
        <strain evidence="3">ATCC 33889 / DSM 1251</strain>
    </source>
</reference>
<name>Q30RI2_SULDN</name>
<dbReference type="InterPro" id="IPR002156">
    <property type="entry name" value="RNaseH_domain"/>
</dbReference>
<organism evidence="2 3">
    <name type="scientific">Sulfurimonas denitrificans (strain ATCC 33889 / DSM 1251)</name>
    <name type="common">Thiomicrospira denitrificans (strain ATCC 33889 / DSM 1251)</name>
    <dbReference type="NCBI Taxonomy" id="326298"/>
    <lineage>
        <taxon>Bacteria</taxon>
        <taxon>Pseudomonadati</taxon>
        <taxon>Campylobacterota</taxon>
        <taxon>Epsilonproteobacteria</taxon>
        <taxon>Campylobacterales</taxon>
        <taxon>Sulfurimonadaceae</taxon>
        <taxon>Sulfurimonas</taxon>
    </lineage>
</organism>
<evidence type="ECO:0000313" key="3">
    <source>
        <dbReference type="Proteomes" id="UP000002714"/>
    </source>
</evidence>
<dbReference type="Gene3D" id="3.30.420.10">
    <property type="entry name" value="Ribonuclease H-like superfamily/Ribonuclease H"/>
    <property type="match status" value="1"/>
</dbReference>
<dbReference type="CDD" id="cd09275">
    <property type="entry name" value="RNase_HI_RT_DIRS1"/>
    <property type="match status" value="1"/>
</dbReference>
<dbReference type="HOGENOM" id="CLU_1600970_0_0_7"/>
<dbReference type="eggNOG" id="COG0328">
    <property type="taxonomic scope" value="Bacteria"/>
</dbReference>
<dbReference type="AlphaFoldDB" id="Q30RI2"/>
<accession>Q30RI2</accession>
<dbReference type="KEGG" id="tdn:Suden_1121"/>
<dbReference type="SUPFAM" id="SSF53098">
    <property type="entry name" value="Ribonuclease H-like"/>
    <property type="match status" value="1"/>
</dbReference>
<keyword evidence="3" id="KW-1185">Reference proteome</keyword>
<dbReference type="InterPro" id="IPR012337">
    <property type="entry name" value="RNaseH-like_sf"/>
</dbReference>
<gene>
    <name evidence="2" type="ordered locus">Suden_1121</name>
</gene>
<dbReference type="Pfam" id="PF00075">
    <property type="entry name" value="RNase_H"/>
    <property type="match status" value="1"/>
</dbReference>
<dbReference type="InterPro" id="IPR036397">
    <property type="entry name" value="RNaseH_sf"/>
</dbReference>
<proteinExistence type="predicted"/>
<dbReference type="EMBL" id="CP000153">
    <property type="protein sequence ID" value="ABB44399.1"/>
    <property type="molecule type" value="Genomic_DNA"/>
</dbReference>
<dbReference type="GO" id="GO:0003676">
    <property type="term" value="F:nucleic acid binding"/>
    <property type="evidence" value="ECO:0007669"/>
    <property type="project" value="InterPro"/>
</dbReference>
<evidence type="ECO:0000259" key="1">
    <source>
        <dbReference type="PROSITE" id="PS50879"/>
    </source>
</evidence>
<evidence type="ECO:0000313" key="2">
    <source>
        <dbReference type="EMBL" id="ABB44399.1"/>
    </source>
</evidence>
<sequence>MLYVDRIKPTFFLFTDASANPQTNIGYGAYLLLAEYEFNTPYPQDKILIRRFINTTSSKLELQSLIWALGKIKFKKRKIIIYTDSQNIISLLARKEKLIKNGFMNKKEELLKNHKLYKRFYKLLTCNDCDLIKVKGHKKSEDKDSIDKLFTLVDRASRDALRAELRKKSHKI</sequence>
<dbReference type="STRING" id="326298.Suden_1121"/>
<dbReference type="GO" id="GO:0004523">
    <property type="term" value="F:RNA-DNA hybrid ribonuclease activity"/>
    <property type="evidence" value="ECO:0007669"/>
    <property type="project" value="InterPro"/>
</dbReference>
<dbReference type="OrthoDB" id="8546514at2"/>
<feature type="domain" description="RNase H type-1" evidence="1">
    <location>
        <begin position="7"/>
        <end position="162"/>
    </location>
</feature>
<dbReference type="Proteomes" id="UP000002714">
    <property type="component" value="Chromosome"/>
</dbReference>